<dbReference type="PANTHER" id="PTHR11958">
    <property type="entry name" value="SODIUM/DICARBOXYLATE SYMPORTER-RELATED"/>
    <property type="match status" value="1"/>
</dbReference>
<evidence type="ECO:0000256" key="6">
    <source>
        <dbReference type="SAM" id="Phobius"/>
    </source>
</evidence>
<evidence type="ECO:0000256" key="5">
    <source>
        <dbReference type="ARBA" id="ARBA00023136"/>
    </source>
</evidence>
<gene>
    <name evidence="7" type="ORF">SAMN05660197_0130</name>
</gene>
<proteinExistence type="predicted"/>
<feature type="transmembrane region" description="Helical" evidence="6">
    <location>
        <begin position="321"/>
        <end position="343"/>
    </location>
</feature>
<evidence type="ECO:0000256" key="1">
    <source>
        <dbReference type="ARBA" id="ARBA00004141"/>
    </source>
</evidence>
<dbReference type="PRINTS" id="PR00173">
    <property type="entry name" value="EDTRNSPORT"/>
</dbReference>
<keyword evidence="3 6" id="KW-0812">Transmembrane</keyword>
<feature type="transmembrane region" description="Helical" evidence="6">
    <location>
        <begin position="215"/>
        <end position="240"/>
    </location>
</feature>
<dbReference type="Proteomes" id="UP000192602">
    <property type="component" value="Unassembled WGS sequence"/>
</dbReference>
<keyword evidence="2" id="KW-0813">Transport</keyword>
<dbReference type="Pfam" id="PF00375">
    <property type="entry name" value="SDF"/>
    <property type="match status" value="1"/>
</dbReference>
<dbReference type="RefSeq" id="WP_084274667.1">
    <property type="nucleotide sequence ID" value="NZ_AP026671.1"/>
</dbReference>
<feature type="transmembrane region" description="Helical" evidence="6">
    <location>
        <begin position="44"/>
        <end position="66"/>
    </location>
</feature>
<name>A0A1W1WQ04_9BACT</name>
<sequence length="398" mass="43059">MAHKKLLNVENLTIAAIFAGIAFGYFFPVLSLDLKVIGDIYLKLLKMLIIPLVFASIFIAITSLSGKEELKSIGIKAFAYYLTTTALAVILGLFIFHLFNPGAGKHLLQLPSNFSVEHKDLSINDFLLSFIPANIFTALSKGAILPIIFFTILFAVGALFITEQKRTTLYNFFDSVNDAMMVLAKWIITLTPIGVFSLIAATVAKNGLDPIFNLYSYVLTVLAALAIHALLILPVLAFFIGRFNPYKYFLQIKEAPLIAFSTASSSATLPVSLEVAEEKGGVSKKVAGFVLPLGATINMDGTALYESIAVMFIANISGVELTLAQQITIFITVTFASIGAAGIPGAGLIMMTMVLDSVGLPVESIALIITVDRFLDMFRTAVNNWGDLLGAKLIQRLL</sequence>
<evidence type="ECO:0000313" key="8">
    <source>
        <dbReference type="Proteomes" id="UP000192602"/>
    </source>
</evidence>
<dbReference type="STRING" id="1069081.SAMN05660197_0130"/>
<protein>
    <submittedName>
        <fullName evidence="7">Na+/H+-dicarboxylate symporter</fullName>
    </submittedName>
</protein>
<dbReference type="SUPFAM" id="SSF118215">
    <property type="entry name" value="Proton glutamate symport protein"/>
    <property type="match status" value="1"/>
</dbReference>
<dbReference type="OrthoDB" id="9766690at2"/>
<organism evidence="7 8">
    <name type="scientific">Nitratiruptor tergarcus DSM 16512</name>
    <dbReference type="NCBI Taxonomy" id="1069081"/>
    <lineage>
        <taxon>Bacteria</taxon>
        <taxon>Pseudomonadati</taxon>
        <taxon>Campylobacterota</taxon>
        <taxon>Epsilonproteobacteria</taxon>
        <taxon>Nautiliales</taxon>
        <taxon>Nitratiruptoraceae</taxon>
        <taxon>Nitratiruptor</taxon>
    </lineage>
</organism>
<evidence type="ECO:0000256" key="2">
    <source>
        <dbReference type="ARBA" id="ARBA00022448"/>
    </source>
</evidence>
<evidence type="ECO:0000313" key="7">
    <source>
        <dbReference type="EMBL" id="SMC08381.1"/>
    </source>
</evidence>
<comment type="subcellular location">
    <subcellularLocation>
        <location evidence="1">Membrane</location>
        <topology evidence="1">Multi-pass membrane protein</topology>
    </subcellularLocation>
</comment>
<dbReference type="InterPro" id="IPR036458">
    <property type="entry name" value="Na:dicarbo_symporter_sf"/>
</dbReference>
<dbReference type="InterPro" id="IPR050746">
    <property type="entry name" value="DAACS"/>
</dbReference>
<evidence type="ECO:0000256" key="4">
    <source>
        <dbReference type="ARBA" id="ARBA00022989"/>
    </source>
</evidence>
<feature type="transmembrane region" description="Helical" evidence="6">
    <location>
        <begin position="182"/>
        <end position="203"/>
    </location>
</feature>
<dbReference type="EMBL" id="FWWZ01000001">
    <property type="protein sequence ID" value="SMC08381.1"/>
    <property type="molecule type" value="Genomic_DNA"/>
</dbReference>
<keyword evidence="8" id="KW-1185">Reference proteome</keyword>
<dbReference type="AlphaFoldDB" id="A0A1W1WQ04"/>
<accession>A0A1W1WQ04</accession>
<keyword evidence="5 6" id="KW-0472">Membrane</keyword>
<dbReference type="InterPro" id="IPR001991">
    <property type="entry name" value="Na-dicarboxylate_symporter"/>
</dbReference>
<feature type="transmembrane region" description="Helical" evidence="6">
    <location>
        <begin position="12"/>
        <end position="32"/>
    </location>
</feature>
<dbReference type="GO" id="GO:0016020">
    <property type="term" value="C:membrane"/>
    <property type="evidence" value="ECO:0007669"/>
    <property type="project" value="UniProtKB-SubCell"/>
</dbReference>
<dbReference type="GO" id="GO:0015293">
    <property type="term" value="F:symporter activity"/>
    <property type="evidence" value="ECO:0007669"/>
    <property type="project" value="InterPro"/>
</dbReference>
<feature type="transmembrane region" description="Helical" evidence="6">
    <location>
        <begin position="78"/>
        <end position="99"/>
    </location>
</feature>
<feature type="transmembrane region" description="Helical" evidence="6">
    <location>
        <begin position="143"/>
        <end position="161"/>
    </location>
</feature>
<reference evidence="8" key="1">
    <citation type="submission" date="2017-04" db="EMBL/GenBank/DDBJ databases">
        <authorList>
            <person name="Varghese N."/>
            <person name="Submissions S."/>
        </authorList>
    </citation>
    <scope>NUCLEOTIDE SEQUENCE [LARGE SCALE GENOMIC DNA]</scope>
    <source>
        <strain evidence="8">DSM 16512</strain>
    </source>
</reference>
<keyword evidence="4 6" id="KW-1133">Transmembrane helix</keyword>
<dbReference type="Gene3D" id="1.10.3860.10">
    <property type="entry name" value="Sodium:dicarboxylate symporter"/>
    <property type="match status" value="1"/>
</dbReference>
<dbReference type="PANTHER" id="PTHR11958:SF63">
    <property type="entry name" value="AMINO ACID TRANSPORTER"/>
    <property type="match status" value="1"/>
</dbReference>
<evidence type="ECO:0000256" key="3">
    <source>
        <dbReference type="ARBA" id="ARBA00022692"/>
    </source>
</evidence>